<protein>
    <submittedName>
        <fullName evidence="1">Uncharacterized protein</fullName>
    </submittedName>
</protein>
<reference evidence="1" key="1">
    <citation type="submission" date="2023-08" db="EMBL/GenBank/DDBJ databases">
        <title>A de novo genome assembly of Solanum verrucosum Schlechtendal, a Mexican diploid species geographically isolated from the other diploid A-genome species in potato relatives.</title>
        <authorList>
            <person name="Hosaka K."/>
        </authorList>
    </citation>
    <scope>NUCLEOTIDE SEQUENCE</scope>
    <source>
        <tissue evidence="1">Young leaves</tissue>
    </source>
</reference>
<sequence length="79" mass="9332">MTEMQKQKAKLKHILREGNQIADYLANLTINQTNKQEFNGFTNLPTTDKRIINMDKSQTLSIRIRNKQIRHHKDPRSDI</sequence>
<evidence type="ECO:0000313" key="2">
    <source>
        <dbReference type="Proteomes" id="UP001234989"/>
    </source>
</evidence>
<dbReference type="Proteomes" id="UP001234989">
    <property type="component" value="Chromosome 9"/>
</dbReference>
<organism evidence="1 2">
    <name type="scientific">Solanum verrucosum</name>
    <dbReference type="NCBI Taxonomy" id="315347"/>
    <lineage>
        <taxon>Eukaryota</taxon>
        <taxon>Viridiplantae</taxon>
        <taxon>Streptophyta</taxon>
        <taxon>Embryophyta</taxon>
        <taxon>Tracheophyta</taxon>
        <taxon>Spermatophyta</taxon>
        <taxon>Magnoliopsida</taxon>
        <taxon>eudicotyledons</taxon>
        <taxon>Gunneridae</taxon>
        <taxon>Pentapetalae</taxon>
        <taxon>asterids</taxon>
        <taxon>lamiids</taxon>
        <taxon>Solanales</taxon>
        <taxon>Solanaceae</taxon>
        <taxon>Solanoideae</taxon>
        <taxon>Solaneae</taxon>
        <taxon>Solanum</taxon>
    </lineage>
</organism>
<name>A0AAF0UG62_SOLVR</name>
<evidence type="ECO:0000313" key="1">
    <source>
        <dbReference type="EMBL" id="WMV45249.1"/>
    </source>
</evidence>
<keyword evidence="2" id="KW-1185">Reference proteome</keyword>
<dbReference type="AlphaFoldDB" id="A0AAF0UG62"/>
<proteinExistence type="predicted"/>
<gene>
    <name evidence="1" type="ORF">MTR67_038634</name>
</gene>
<accession>A0AAF0UG62</accession>
<dbReference type="EMBL" id="CP133620">
    <property type="protein sequence ID" value="WMV45249.1"/>
    <property type="molecule type" value="Genomic_DNA"/>
</dbReference>